<evidence type="ECO:0000313" key="2">
    <source>
        <dbReference type="EMBL" id="EOX99042.1"/>
    </source>
</evidence>
<evidence type="ECO:0000313" key="3">
    <source>
        <dbReference type="Proteomes" id="UP000026915"/>
    </source>
</evidence>
<feature type="compositionally biased region" description="Low complexity" evidence="1">
    <location>
        <begin position="63"/>
        <end position="82"/>
    </location>
</feature>
<feature type="compositionally biased region" description="Basic and acidic residues" evidence="1">
    <location>
        <begin position="83"/>
        <end position="93"/>
    </location>
</feature>
<dbReference type="HOGENOM" id="CLU_126258_0_0_1"/>
<sequence length="211" mass="23401">MSNRKKSSATAESDEVEQLLQAAQDEMLLKLSVDSHMSRVAPDYLDPNLHRRFQALRSRPSTSQSKSQLQKQSPAPLKQQQQQKEEEKKEQKSKVVVVGNVDEELRGVLGDDLSARFAALKASLSSSFSSDPAPAATTKGVSIGLDKSDGEDEEDEVENVIRWAMDAARLDPSPPSDDDDDHIDSDVDDNDDDNDDDYPKNKKKESKSSRK</sequence>
<feature type="region of interest" description="Disordered" evidence="1">
    <location>
        <begin position="51"/>
        <end position="94"/>
    </location>
</feature>
<dbReference type="AlphaFoldDB" id="A0A061E326"/>
<reference evidence="2 3" key="1">
    <citation type="journal article" date="2013" name="Genome Biol.">
        <title>The genome sequence of the most widely cultivated cacao type and its use to identify candidate genes regulating pod color.</title>
        <authorList>
            <person name="Motamayor J.C."/>
            <person name="Mockaitis K."/>
            <person name="Schmutz J."/>
            <person name="Haiminen N."/>
            <person name="Iii D.L."/>
            <person name="Cornejo O."/>
            <person name="Findley S.D."/>
            <person name="Zheng P."/>
            <person name="Utro F."/>
            <person name="Royaert S."/>
            <person name="Saski C."/>
            <person name="Jenkins J."/>
            <person name="Podicheti R."/>
            <person name="Zhao M."/>
            <person name="Scheffler B.E."/>
            <person name="Stack J.C."/>
            <person name="Feltus F.A."/>
            <person name="Mustiga G.M."/>
            <person name="Amores F."/>
            <person name="Phillips W."/>
            <person name="Marelli J.P."/>
            <person name="May G.D."/>
            <person name="Shapiro H."/>
            <person name="Ma J."/>
            <person name="Bustamante C.D."/>
            <person name="Schnell R.J."/>
            <person name="Main D."/>
            <person name="Gilbert D."/>
            <person name="Parida L."/>
            <person name="Kuhn D.N."/>
        </authorList>
    </citation>
    <scope>NUCLEOTIDE SEQUENCE [LARGE SCALE GENOMIC DNA]</scope>
    <source>
        <strain evidence="3">cv. Matina 1-6</strain>
    </source>
</reference>
<name>A0A061E326_THECC</name>
<feature type="region of interest" description="Disordered" evidence="1">
    <location>
        <begin position="122"/>
        <end position="211"/>
    </location>
</feature>
<accession>A0A061E326</accession>
<evidence type="ECO:0000256" key="1">
    <source>
        <dbReference type="SAM" id="MobiDB-lite"/>
    </source>
</evidence>
<keyword evidence="3" id="KW-1185">Reference proteome</keyword>
<organism evidence="2 3">
    <name type="scientific">Theobroma cacao</name>
    <name type="common">Cacao</name>
    <name type="synonym">Cocoa</name>
    <dbReference type="NCBI Taxonomy" id="3641"/>
    <lineage>
        <taxon>Eukaryota</taxon>
        <taxon>Viridiplantae</taxon>
        <taxon>Streptophyta</taxon>
        <taxon>Embryophyta</taxon>
        <taxon>Tracheophyta</taxon>
        <taxon>Spermatophyta</taxon>
        <taxon>Magnoliopsida</taxon>
        <taxon>eudicotyledons</taxon>
        <taxon>Gunneridae</taxon>
        <taxon>Pentapetalae</taxon>
        <taxon>rosids</taxon>
        <taxon>malvids</taxon>
        <taxon>Malvales</taxon>
        <taxon>Malvaceae</taxon>
        <taxon>Byttnerioideae</taxon>
        <taxon>Theobroma</taxon>
    </lineage>
</organism>
<dbReference type="Proteomes" id="UP000026915">
    <property type="component" value="Chromosome 2"/>
</dbReference>
<dbReference type="Gramene" id="EOX99042">
    <property type="protein sequence ID" value="EOX99042"/>
    <property type="gene ID" value="TCM_007669"/>
</dbReference>
<feature type="compositionally biased region" description="Acidic residues" evidence="1">
    <location>
        <begin position="176"/>
        <end position="196"/>
    </location>
</feature>
<gene>
    <name evidence="2" type="ORF">TCM_007669</name>
</gene>
<feature type="compositionally biased region" description="Acidic residues" evidence="1">
    <location>
        <begin position="149"/>
        <end position="158"/>
    </location>
</feature>
<dbReference type="EMBL" id="CM001880">
    <property type="protein sequence ID" value="EOX99042.1"/>
    <property type="molecule type" value="Genomic_DNA"/>
</dbReference>
<protein>
    <submittedName>
        <fullName evidence="2">Uncharacterized protein isoform 1</fullName>
    </submittedName>
</protein>
<proteinExistence type="predicted"/>
<feature type="compositionally biased region" description="Low complexity" evidence="1">
    <location>
        <begin position="122"/>
        <end position="136"/>
    </location>
</feature>